<name>A0ABQ2D8R7_9DEIO</name>
<protein>
    <recommendedName>
        <fullName evidence="2">Calcineurin-like phosphoesterase domain-containing protein</fullName>
    </recommendedName>
</protein>
<evidence type="ECO:0000259" key="2">
    <source>
        <dbReference type="Pfam" id="PF00149"/>
    </source>
</evidence>
<feature type="chain" id="PRO_5045590543" description="Calcineurin-like phosphoesterase domain-containing protein" evidence="1">
    <location>
        <begin position="22"/>
        <end position="309"/>
    </location>
</feature>
<keyword evidence="1" id="KW-0732">Signal</keyword>
<feature type="domain" description="Calcineurin-like phosphoesterase" evidence="2">
    <location>
        <begin position="26"/>
        <end position="254"/>
    </location>
</feature>
<dbReference type="InterPro" id="IPR004843">
    <property type="entry name" value="Calcineurin-like_PHP"/>
</dbReference>
<reference evidence="4" key="1">
    <citation type="journal article" date="2019" name="Int. J. Syst. Evol. Microbiol.">
        <title>The Global Catalogue of Microorganisms (GCM) 10K type strain sequencing project: providing services to taxonomists for standard genome sequencing and annotation.</title>
        <authorList>
            <consortium name="The Broad Institute Genomics Platform"/>
            <consortium name="The Broad Institute Genome Sequencing Center for Infectious Disease"/>
            <person name="Wu L."/>
            <person name="Ma J."/>
        </authorList>
    </citation>
    <scope>NUCLEOTIDE SEQUENCE [LARGE SCALE GENOMIC DNA]</scope>
    <source>
        <strain evidence="4">JCM 14370</strain>
    </source>
</reference>
<dbReference type="EMBL" id="BMOD01000020">
    <property type="protein sequence ID" value="GGJ49765.1"/>
    <property type="molecule type" value="Genomic_DNA"/>
</dbReference>
<evidence type="ECO:0000313" key="3">
    <source>
        <dbReference type="EMBL" id="GGJ49765.1"/>
    </source>
</evidence>
<keyword evidence="4" id="KW-1185">Reference proteome</keyword>
<dbReference type="RefSeq" id="WP_189005746.1">
    <property type="nucleotide sequence ID" value="NZ_BMOD01000020.1"/>
</dbReference>
<dbReference type="SUPFAM" id="SSF56300">
    <property type="entry name" value="Metallo-dependent phosphatases"/>
    <property type="match status" value="1"/>
</dbReference>
<dbReference type="Proteomes" id="UP000632222">
    <property type="component" value="Unassembled WGS sequence"/>
</dbReference>
<feature type="signal peptide" evidence="1">
    <location>
        <begin position="1"/>
        <end position="21"/>
    </location>
</feature>
<dbReference type="Gene3D" id="3.60.21.10">
    <property type="match status" value="1"/>
</dbReference>
<sequence length="309" mass="34537">MKTPLIHLFTLSILAFSSAFAAQHSFIAIGDMPYGGKPEDHAKFQRVIDRINQIQPAFTVHIGDIKSGSTVCSDEALLKVKDMLNTISPALIYTPGDNEWTDCHREKAGKFNPLERLEFVRKNFFQNGMSLGVKPVKLESESENSQYSKFVENTRWNKDGVQYFTLHIIGSDNNLQRNLESAQEYFERNAANLAWLKDSFQKAATSNAKAVVLFLQADMLSVYSPGFTDTLAELKTQAAAFKKPVLLVHGDSHTFVIDRPFNTDADNTVPQLTRLQVPGDGRVYGIQVNIDTEDAGVFSFKPVVVLENQ</sequence>
<dbReference type="Pfam" id="PF00149">
    <property type="entry name" value="Metallophos"/>
    <property type="match status" value="1"/>
</dbReference>
<gene>
    <name evidence="3" type="ORF">GCM10008938_39680</name>
</gene>
<accession>A0ABQ2D8R7</accession>
<evidence type="ECO:0000313" key="4">
    <source>
        <dbReference type="Proteomes" id="UP000632222"/>
    </source>
</evidence>
<dbReference type="InterPro" id="IPR029052">
    <property type="entry name" value="Metallo-depent_PP-like"/>
</dbReference>
<proteinExistence type="predicted"/>
<evidence type="ECO:0000256" key="1">
    <source>
        <dbReference type="SAM" id="SignalP"/>
    </source>
</evidence>
<organism evidence="3 4">
    <name type="scientific">Deinococcus roseus</name>
    <dbReference type="NCBI Taxonomy" id="392414"/>
    <lineage>
        <taxon>Bacteria</taxon>
        <taxon>Thermotogati</taxon>
        <taxon>Deinococcota</taxon>
        <taxon>Deinococci</taxon>
        <taxon>Deinococcales</taxon>
        <taxon>Deinococcaceae</taxon>
        <taxon>Deinococcus</taxon>
    </lineage>
</organism>
<comment type="caution">
    <text evidence="3">The sequence shown here is derived from an EMBL/GenBank/DDBJ whole genome shotgun (WGS) entry which is preliminary data.</text>
</comment>